<dbReference type="InterPro" id="IPR014430">
    <property type="entry name" value="Scs7"/>
</dbReference>
<evidence type="ECO:0000256" key="6">
    <source>
        <dbReference type="ARBA" id="ARBA00022824"/>
    </source>
</evidence>
<keyword evidence="11" id="KW-0443">Lipid metabolism</keyword>
<feature type="domain" description="Fatty acid hydroxylase" evidence="15">
    <location>
        <begin position="4"/>
        <end position="141"/>
    </location>
</feature>
<evidence type="ECO:0000313" key="16">
    <source>
        <dbReference type="EMBL" id="GBQ88694.1"/>
    </source>
</evidence>
<evidence type="ECO:0000256" key="10">
    <source>
        <dbReference type="ARBA" id="ARBA00023002"/>
    </source>
</evidence>
<evidence type="ECO:0000259" key="15">
    <source>
        <dbReference type="Pfam" id="PF04116"/>
    </source>
</evidence>
<dbReference type="Proteomes" id="UP001062776">
    <property type="component" value="Unassembled WGS sequence"/>
</dbReference>
<accession>A0ABQ0Q2U5</accession>
<gene>
    <name evidence="16" type="ORF">AA0535_1604</name>
</gene>
<dbReference type="PANTHER" id="PTHR12863:SF1">
    <property type="entry name" value="FATTY ACID 2-HYDROXYLASE"/>
    <property type="match status" value="1"/>
</dbReference>
<name>A0ABQ0Q2U5_9PROT</name>
<keyword evidence="10" id="KW-0560">Oxidoreductase</keyword>
<keyword evidence="8" id="KW-0862">Zinc</keyword>
<proteinExistence type="predicted"/>
<keyword evidence="6" id="KW-0256">Endoplasmic reticulum</keyword>
<evidence type="ECO:0000256" key="13">
    <source>
        <dbReference type="ARBA" id="ARBA00023160"/>
    </source>
</evidence>
<keyword evidence="12 14" id="KW-0472">Membrane</keyword>
<comment type="cofactor">
    <cofactor evidence="1">
        <name>Zn(2+)</name>
        <dbReference type="ChEBI" id="CHEBI:29105"/>
    </cofactor>
</comment>
<evidence type="ECO:0000256" key="3">
    <source>
        <dbReference type="ARBA" id="ARBA00022516"/>
    </source>
</evidence>
<dbReference type="EMBL" id="BAPV01000012">
    <property type="protein sequence ID" value="GBQ88694.1"/>
    <property type="molecule type" value="Genomic_DNA"/>
</dbReference>
<evidence type="ECO:0000256" key="4">
    <source>
        <dbReference type="ARBA" id="ARBA00022692"/>
    </source>
</evidence>
<evidence type="ECO:0000256" key="5">
    <source>
        <dbReference type="ARBA" id="ARBA00022723"/>
    </source>
</evidence>
<evidence type="ECO:0000256" key="1">
    <source>
        <dbReference type="ARBA" id="ARBA00001947"/>
    </source>
</evidence>
<evidence type="ECO:0000256" key="14">
    <source>
        <dbReference type="SAM" id="Phobius"/>
    </source>
</evidence>
<keyword evidence="4 14" id="KW-0812">Transmembrane</keyword>
<keyword evidence="13" id="KW-0275">Fatty acid biosynthesis</keyword>
<evidence type="ECO:0000313" key="17">
    <source>
        <dbReference type="Proteomes" id="UP001062776"/>
    </source>
</evidence>
<dbReference type="PANTHER" id="PTHR12863">
    <property type="entry name" value="FATTY ACID HYDROXYLASE"/>
    <property type="match status" value="1"/>
</dbReference>
<keyword evidence="9 14" id="KW-1133">Transmembrane helix</keyword>
<organism evidence="16 17">
    <name type="scientific">Asaia krungthepensis NRIC 0535</name>
    <dbReference type="NCBI Taxonomy" id="1307925"/>
    <lineage>
        <taxon>Bacteria</taxon>
        <taxon>Pseudomonadati</taxon>
        <taxon>Pseudomonadota</taxon>
        <taxon>Alphaproteobacteria</taxon>
        <taxon>Acetobacterales</taxon>
        <taxon>Acetobacteraceae</taxon>
        <taxon>Asaia</taxon>
    </lineage>
</organism>
<feature type="transmembrane region" description="Helical" evidence="14">
    <location>
        <begin position="59"/>
        <end position="92"/>
    </location>
</feature>
<keyword evidence="17" id="KW-1185">Reference proteome</keyword>
<evidence type="ECO:0000256" key="11">
    <source>
        <dbReference type="ARBA" id="ARBA00023098"/>
    </source>
</evidence>
<sequence length="143" mass="16489">MIAGGLVVWFIFEYVMHRFLFHLKSGNRHIDALVWMMHTNHHIQPSHRLRTLMPLSVSLPLAALFELGAIAVFGLATGTALMAGFVLGYFIYDLTHYACHNFEMKSPWAARVKRHHLKHHYVSDEHNFSITVPFIDSLFSTRD</sequence>
<keyword evidence="3" id="KW-0444">Lipid biosynthesis</keyword>
<protein>
    <submittedName>
        <fullName evidence="16">Sterol desaturase</fullName>
    </submittedName>
</protein>
<evidence type="ECO:0000256" key="7">
    <source>
        <dbReference type="ARBA" id="ARBA00022832"/>
    </source>
</evidence>
<evidence type="ECO:0000256" key="9">
    <source>
        <dbReference type="ARBA" id="ARBA00022989"/>
    </source>
</evidence>
<comment type="caution">
    <text evidence="16">The sequence shown here is derived from an EMBL/GenBank/DDBJ whole genome shotgun (WGS) entry which is preliminary data.</text>
</comment>
<evidence type="ECO:0000256" key="8">
    <source>
        <dbReference type="ARBA" id="ARBA00022833"/>
    </source>
</evidence>
<comment type="subcellular location">
    <subcellularLocation>
        <location evidence="2">Endoplasmic reticulum membrane</location>
        <topology evidence="2">Multi-pass membrane protein</topology>
    </subcellularLocation>
</comment>
<dbReference type="InterPro" id="IPR006694">
    <property type="entry name" value="Fatty_acid_hydroxylase"/>
</dbReference>
<keyword evidence="5" id="KW-0479">Metal-binding</keyword>
<evidence type="ECO:0000256" key="12">
    <source>
        <dbReference type="ARBA" id="ARBA00023136"/>
    </source>
</evidence>
<evidence type="ECO:0000256" key="2">
    <source>
        <dbReference type="ARBA" id="ARBA00004477"/>
    </source>
</evidence>
<dbReference type="Pfam" id="PF04116">
    <property type="entry name" value="FA_hydroxylase"/>
    <property type="match status" value="1"/>
</dbReference>
<reference evidence="16" key="1">
    <citation type="submission" date="2013-04" db="EMBL/GenBank/DDBJ databases">
        <title>The genome sequencing project of 58 acetic acid bacteria.</title>
        <authorList>
            <person name="Okamoto-Kainuma A."/>
            <person name="Ishikawa M."/>
            <person name="Umino S."/>
            <person name="Koizumi Y."/>
            <person name="Shiwa Y."/>
            <person name="Yoshikawa H."/>
            <person name="Matsutani M."/>
            <person name="Matsushita K."/>
        </authorList>
    </citation>
    <scope>NUCLEOTIDE SEQUENCE</scope>
    <source>
        <strain evidence="16">NRIC 0535</strain>
    </source>
</reference>
<keyword evidence="7" id="KW-0276">Fatty acid metabolism</keyword>